<accession>A0ABY0TG19</accession>
<evidence type="ECO:0000313" key="2">
    <source>
        <dbReference type="Proteomes" id="UP000183471"/>
    </source>
</evidence>
<keyword evidence="2" id="KW-1185">Reference proteome</keyword>
<dbReference type="EMBL" id="FNKY01000001">
    <property type="protein sequence ID" value="SDQ77447.1"/>
    <property type="molecule type" value="Genomic_DNA"/>
</dbReference>
<evidence type="ECO:0000313" key="1">
    <source>
        <dbReference type="EMBL" id="SDQ77447.1"/>
    </source>
</evidence>
<sequence length="78" mass="8977">MVKATMHNIGMGCGESPGLERWEYGNPEYVVARRQAQSCHGCRHEETIQMISQSIKYCGKGRKHGKRCLSYQHKEHDK</sequence>
<gene>
    <name evidence="1" type="ORF">SAMN05216402_2233</name>
</gene>
<protein>
    <submittedName>
        <fullName evidence="1">Uncharacterized protein</fullName>
    </submittedName>
</protein>
<comment type="caution">
    <text evidence="1">The sequence shown here is derived from an EMBL/GenBank/DDBJ whole genome shotgun (WGS) entry which is preliminary data.</text>
</comment>
<name>A0ABY0TG19_9PROT</name>
<reference evidence="1 2" key="1">
    <citation type="submission" date="2016-10" db="EMBL/GenBank/DDBJ databases">
        <authorList>
            <person name="Varghese N."/>
            <person name="Submissions S."/>
        </authorList>
    </citation>
    <scope>NUCLEOTIDE SEQUENCE [LARGE SCALE GENOMIC DNA]</scope>
    <source>
        <strain evidence="1 2">Nl1</strain>
    </source>
</reference>
<dbReference type="RefSeq" id="WP_074632444.1">
    <property type="nucleotide sequence ID" value="NZ_FNKY01000001.1"/>
</dbReference>
<proteinExistence type="predicted"/>
<organism evidence="1 2">
    <name type="scientific">Nitrosospira multiformis</name>
    <dbReference type="NCBI Taxonomy" id="1231"/>
    <lineage>
        <taxon>Bacteria</taxon>
        <taxon>Pseudomonadati</taxon>
        <taxon>Pseudomonadota</taxon>
        <taxon>Betaproteobacteria</taxon>
        <taxon>Nitrosomonadales</taxon>
        <taxon>Nitrosomonadaceae</taxon>
        <taxon>Nitrosospira</taxon>
    </lineage>
</organism>
<dbReference type="Proteomes" id="UP000183471">
    <property type="component" value="Unassembled WGS sequence"/>
</dbReference>